<dbReference type="GO" id="GO:0008825">
    <property type="term" value="F:cyclopropane-fatty-acyl-phospholipid synthase activity"/>
    <property type="evidence" value="ECO:0007669"/>
    <property type="project" value="UniProtKB-EC"/>
</dbReference>
<evidence type="ECO:0000256" key="5">
    <source>
        <dbReference type="ARBA" id="ARBA00023098"/>
    </source>
</evidence>
<dbReference type="STRING" id="550540.Fbal_2978"/>
<dbReference type="GO" id="GO:0008610">
    <property type="term" value="P:lipid biosynthetic process"/>
    <property type="evidence" value="ECO:0007669"/>
    <property type="project" value="InterPro"/>
</dbReference>
<evidence type="ECO:0000256" key="6">
    <source>
        <dbReference type="PIRSR" id="PIRSR003085-1"/>
    </source>
</evidence>
<dbReference type="RefSeq" id="WP_013346486.1">
    <property type="nucleotide sequence ID" value="NC_014541.1"/>
</dbReference>
<dbReference type="InterPro" id="IPR029063">
    <property type="entry name" value="SAM-dependent_MTases_sf"/>
</dbReference>
<evidence type="ECO:0000313" key="7">
    <source>
        <dbReference type="EMBL" id="ADN77180.1"/>
    </source>
</evidence>
<keyword evidence="3 7" id="KW-0808">Transferase</keyword>
<dbReference type="PANTHER" id="PTHR43667">
    <property type="entry name" value="CYCLOPROPANE-FATTY-ACYL-PHOSPHOLIPID SYNTHASE"/>
    <property type="match status" value="1"/>
</dbReference>
<evidence type="ECO:0000256" key="4">
    <source>
        <dbReference type="ARBA" id="ARBA00022691"/>
    </source>
</evidence>
<dbReference type="AlphaFoldDB" id="E1STE6"/>
<dbReference type="SUPFAM" id="SSF53335">
    <property type="entry name" value="S-adenosyl-L-methionine-dependent methyltransferases"/>
    <property type="match status" value="1"/>
</dbReference>
<dbReference type="KEGG" id="fbl:Fbal_2978"/>
<keyword evidence="8" id="KW-1185">Reference proteome</keyword>
<name>E1STE6_FERBD</name>
<dbReference type="Proteomes" id="UP000006683">
    <property type="component" value="Chromosome"/>
</dbReference>
<evidence type="ECO:0000256" key="2">
    <source>
        <dbReference type="ARBA" id="ARBA00022603"/>
    </source>
</evidence>
<gene>
    <name evidence="7" type="ordered locus">Fbal_2978</name>
</gene>
<dbReference type="PANTHER" id="PTHR43667:SF2">
    <property type="entry name" value="FATTY ACID C-METHYL TRANSFERASE"/>
    <property type="match status" value="1"/>
</dbReference>
<dbReference type="GO" id="GO:0032259">
    <property type="term" value="P:methylation"/>
    <property type="evidence" value="ECO:0007669"/>
    <property type="project" value="UniProtKB-KW"/>
</dbReference>
<keyword evidence="2 7" id="KW-0489">Methyltransferase</keyword>
<dbReference type="CDD" id="cd02440">
    <property type="entry name" value="AdoMet_MTases"/>
    <property type="match status" value="1"/>
</dbReference>
<dbReference type="Gene3D" id="3.40.50.150">
    <property type="entry name" value="Vaccinia Virus protein VP39"/>
    <property type="match status" value="1"/>
</dbReference>
<dbReference type="eggNOG" id="COG2230">
    <property type="taxonomic scope" value="Bacteria"/>
</dbReference>
<dbReference type="GeneID" id="67183204"/>
<keyword evidence="4" id="KW-0949">S-adenosyl-L-methionine</keyword>
<accession>E1STE6</accession>
<comment type="similarity">
    <text evidence="1">Belongs to the CFA/CMAS family.</text>
</comment>
<evidence type="ECO:0000313" key="8">
    <source>
        <dbReference type="Proteomes" id="UP000006683"/>
    </source>
</evidence>
<evidence type="ECO:0000256" key="3">
    <source>
        <dbReference type="ARBA" id="ARBA00022679"/>
    </source>
</evidence>
<dbReference type="PIRSF" id="PIRSF003085">
    <property type="entry name" value="CMAS"/>
    <property type="match status" value="1"/>
</dbReference>
<keyword evidence="5" id="KW-0443">Lipid metabolism</keyword>
<evidence type="ECO:0000256" key="1">
    <source>
        <dbReference type="ARBA" id="ARBA00010815"/>
    </source>
</evidence>
<organism evidence="7 8">
    <name type="scientific">Ferrimonas balearica (strain DSM 9799 / CCM 4581 / KCTC 23876 / PAT)</name>
    <dbReference type="NCBI Taxonomy" id="550540"/>
    <lineage>
        <taxon>Bacteria</taxon>
        <taxon>Pseudomonadati</taxon>
        <taxon>Pseudomonadota</taxon>
        <taxon>Gammaproteobacteria</taxon>
        <taxon>Alteromonadales</taxon>
        <taxon>Ferrimonadaceae</taxon>
        <taxon>Ferrimonas</taxon>
    </lineage>
</organism>
<dbReference type="Pfam" id="PF02353">
    <property type="entry name" value="CMAS"/>
    <property type="match status" value="1"/>
</dbReference>
<dbReference type="HOGENOM" id="CLU_026434_0_2_6"/>
<dbReference type="EMBL" id="CP002209">
    <property type="protein sequence ID" value="ADN77180.1"/>
    <property type="molecule type" value="Genomic_DNA"/>
</dbReference>
<sequence>MTTQVTTAPRWDFALCRALLMKLLPGLKHGTLVLNDAGQQWRFGEGQPQVTLTVNHQRAWRALLFGGGIALAELYRDGDVDCDDLTSLLTLFARNLDWLDKLEGRFGFVLGPWQTLKHRLRHNSKANARKNIEAHYDLSNDFYKLFLDNGMVYSSAIWRESNDLDQAQQTKIARLCDQLELSADDHLLEIGTGWGALAIYAAQTYGCRVTTTTISEAQYQEAKARVEAAGLSDQIELLRLDYRDLTGQYDKIVSVEMIEAVGERYLPGFFQTLEQRLKPGGKAALQAITIADQRYESYRRGADFIQTYIFPGGFLPSVQAMSGLVAEQTNMVIRDLTDIGLDYARTLTHWRERFEQALPQVRQLGFDDPFIRLWRYYFCYCEAGFLTRRVSTVQLTMEKAQ</sequence>
<protein>
    <submittedName>
        <fullName evidence="7">Cyclopropane-fatty-acyl-phospholipid synthase</fullName>
        <ecNumber evidence="7">2.1.1.79</ecNumber>
    </submittedName>
</protein>
<proteinExistence type="inferred from homology"/>
<dbReference type="InterPro" id="IPR003333">
    <property type="entry name" value="CMAS"/>
</dbReference>
<dbReference type="InterPro" id="IPR050723">
    <property type="entry name" value="CFA/CMAS"/>
</dbReference>
<reference evidence="7 8" key="1">
    <citation type="journal article" date="2010" name="Stand. Genomic Sci.">
        <title>Complete genome sequence of Ferrimonas balearica type strain (PAT).</title>
        <authorList>
            <person name="Nolan M."/>
            <person name="Sikorski J."/>
            <person name="Davenport K."/>
            <person name="Lucas S."/>
            <person name="Glavina Del Rio T."/>
            <person name="Tice H."/>
            <person name="Cheng J."/>
            <person name="Goodwin L."/>
            <person name="Pitluck S."/>
            <person name="Liolios K."/>
            <person name="Ivanova N."/>
            <person name="Mavromatis K."/>
            <person name="Ovchinnikova G."/>
            <person name="Pati A."/>
            <person name="Chen A."/>
            <person name="Palaniappan K."/>
            <person name="Land M."/>
            <person name="Hauser L."/>
            <person name="Chang Y."/>
            <person name="Jeffries C."/>
            <person name="Tapia R."/>
            <person name="Brettin T."/>
            <person name="Detter J."/>
            <person name="Han C."/>
            <person name="Yasawong M."/>
            <person name="Rohde M."/>
            <person name="Tindall B."/>
            <person name="Goker M."/>
            <person name="Woyke T."/>
            <person name="Bristow J."/>
            <person name="Eisen J."/>
            <person name="Markowitz V."/>
            <person name="Hugenholtz P."/>
            <person name="Kyrpides N."/>
            <person name="Klenk H."/>
            <person name="Lapidus A."/>
        </authorList>
    </citation>
    <scope>NUCLEOTIDE SEQUENCE [LARGE SCALE GENOMIC DNA]</scope>
    <source>
        <strain evidence="8">DSM 9799 / CCM 4581 / KCTC 23876 / PAT</strain>
    </source>
</reference>
<dbReference type="EC" id="2.1.1.79" evidence="7"/>
<feature type="active site" evidence="6">
    <location>
        <position position="381"/>
    </location>
</feature>